<dbReference type="EMBL" id="BARS01034458">
    <property type="protein sequence ID" value="GAG22458.1"/>
    <property type="molecule type" value="Genomic_DNA"/>
</dbReference>
<dbReference type="AlphaFoldDB" id="X0WD30"/>
<proteinExistence type="predicted"/>
<feature type="domain" description="DUF2281" evidence="1">
    <location>
        <begin position="7"/>
        <end position="56"/>
    </location>
</feature>
<organism evidence="2">
    <name type="scientific">marine sediment metagenome</name>
    <dbReference type="NCBI Taxonomy" id="412755"/>
    <lineage>
        <taxon>unclassified sequences</taxon>
        <taxon>metagenomes</taxon>
        <taxon>ecological metagenomes</taxon>
    </lineage>
</organism>
<sequence>MAIADLIQDKVKSLSEPTQQEVLHFVDYLLYKSRQEDVLWSKLSLASALKGLEDEDWPDYGAQDLKERWW</sequence>
<name>X0WD30_9ZZZZ</name>
<dbReference type="InterPro" id="IPR018739">
    <property type="entry name" value="DUF2281"/>
</dbReference>
<accession>X0WD30</accession>
<gene>
    <name evidence="2" type="ORF">S01H1_53224</name>
</gene>
<evidence type="ECO:0000313" key="2">
    <source>
        <dbReference type="EMBL" id="GAG22458.1"/>
    </source>
</evidence>
<evidence type="ECO:0000259" key="1">
    <source>
        <dbReference type="Pfam" id="PF10047"/>
    </source>
</evidence>
<dbReference type="Pfam" id="PF10047">
    <property type="entry name" value="DUF2281"/>
    <property type="match status" value="1"/>
</dbReference>
<reference evidence="2" key="1">
    <citation type="journal article" date="2014" name="Front. Microbiol.">
        <title>High frequency of phylogenetically diverse reductive dehalogenase-homologous genes in deep subseafloor sedimentary metagenomes.</title>
        <authorList>
            <person name="Kawai M."/>
            <person name="Futagami T."/>
            <person name="Toyoda A."/>
            <person name="Takaki Y."/>
            <person name="Nishi S."/>
            <person name="Hori S."/>
            <person name="Arai W."/>
            <person name="Tsubouchi T."/>
            <person name="Morono Y."/>
            <person name="Uchiyama I."/>
            <person name="Ito T."/>
            <person name="Fujiyama A."/>
            <person name="Inagaki F."/>
            <person name="Takami H."/>
        </authorList>
    </citation>
    <scope>NUCLEOTIDE SEQUENCE</scope>
    <source>
        <strain evidence="2">Expedition CK06-06</strain>
    </source>
</reference>
<comment type="caution">
    <text evidence="2">The sequence shown here is derived from an EMBL/GenBank/DDBJ whole genome shotgun (WGS) entry which is preliminary data.</text>
</comment>
<protein>
    <recommendedName>
        <fullName evidence="1">DUF2281 domain-containing protein</fullName>
    </recommendedName>
</protein>